<keyword evidence="2 5" id="KW-0812">Transmembrane</keyword>
<comment type="subcellular location">
    <subcellularLocation>
        <location evidence="1">Cell membrane</location>
        <topology evidence="1">Multi-pass membrane protein</topology>
    </subcellularLocation>
</comment>
<dbReference type="InterPro" id="IPR036259">
    <property type="entry name" value="MFS_trans_sf"/>
</dbReference>
<feature type="transmembrane region" description="Helical" evidence="5">
    <location>
        <begin position="361"/>
        <end position="380"/>
    </location>
</feature>
<evidence type="ECO:0000256" key="2">
    <source>
        <dbReference type="ARBA" id="ARBA00022692"/>
    </source>
</evidence>
<dbReference type="PANTHER" id="PTHR42718:SF48">
    <property type="entry name" value="CONSERVED TWO-DOMAIN MEMBRANE PROTEIN-RELATED"/>
    <property type="match status" value="1"/>
</dbReference>
<dbReference type="CDD" id="cd17321">
    <property type="entry name" value="MFS_MMR_MDR_like"/>
    <property type="match status" value="1"/>
</dbReference>
<dbReference type="SUPFAM" id="SSF103473">
    <property type="entry name" value="MFS general substrate transporter"/>
    <property type="match status" value="2"/>
</dbReference>
<feature type="transmembrane region" description="Helical" evidence="5">
    <location>
        <begin position="434"/>
        <end position="456"/>
    </location>
</feature>
<feature type="transmembrane region" description="Helical" evidence="5">
    <location>
        <begin position="109"/>
        <end position="133"/>
    </location>
</feature>
<feature type="transmembrane region" description="Helical" evidence="5">
    <location>
        <begin position="336"/>
        <end position="355"/>
    </location>
</feature>
<comment type="caution">
    <text evidence="7">The sequence shown here is derived from an EMBL/GenBank/DDBJ whole genome shotgun (WGS) entry which is preliminary data.</text>
</comment>
<dbReference type="PRINTS" id="PR01036">
    <property type="entry name" value="TCRTETB"/>
</dbReference>
<dbReference type="RefSeq" id="WP_378611800.1">
    <property type="nucleotide sequence ID" value="NZ_JBHSAX010000007.1"/>
</dbReference>
<dbReference type="InterPro" id="IPR020846">
    <property type="entry name" value="MFS_dom"/>
</dbReference>
<dbReference type="Proteomes" id="UP001595696">
    <property type="component" value="Unassembled WGS sequence"/>
</dbReference>
<feature type="domain" description="Major facilitator superfamily (MFS) profile" evidence="6">
    <location>
        <begin position="17"/>
        <end position="461"/>
    </location>
</feature>
<accession>A0ABV8DQ33</accession>
<dbReference type="PROSITE" id="PS50850">
    <property type="entry name" value="MFS"/>
    <property type="match status" value="1"/>
</dbReference>
<feature type="transmembrane region" description="Helical" evidence="5">
    <location>
        <begin position="171"/>
        <end position="192"/>
    </location>
</feature>
<organism evidence="7 8">
    <name type="scientific">Nocardia jiangsuensis</name>
    <dbReference type="NCBI Taxonomy" id="1691563"/>
    <lineage>
        <taxon>Bacteria</taxon>
        <taxon>Bacillati</taxon>
        <taxon>Actinomycetota</taxon>
        <taxon>Actinomycetes</taxon>
        <taxon>Mycobacteriales</taxon>
        <taxon>Nocardiaceae</taxon>
        <taxon>Nocardia</taxon>
    </lineage>
</organism>
<proteinExistence type="predicted"/>
<evidence type="ECO:0000256" key="3">
    <source>
        <dbReference type="ARBA" id="ARBA00022989"/>
    </source>
</evidence>
<feature type="transmembrane region" description="Helical" evidence="5">
    <location>
        <begin position="307"/>
        <end position="329"/>
    </location>
</feature>
<evidence type="ECO:0000259" key="6">
    <source>
        <dbReference type="PROSITE" id="PS50850"/>
    </source>
</evidence>
<evidence type="ECO:0000313" key="7">
    <source>
        <dbReference type="EMBL" id="MFC3962051.1"/>
    </source>
</evidence>
<evidence type="ECO:0000256" key="5">
    <source>
        <dbReference type="SAM" id="Phobius"/>
    </source>
</evidence>
<feature type="transmembrane region" description="Helical" evidence="5">
    <location>
        <begin position="229"/>
        <end position="250"/>
    </location>
</feature>
<dbReference type="EMBL" id="JBHSAX010000007">
    <property type="protein sequence ID" value="MFC3962051.1"/>
    <property type="molecule type" value="Genomic_DNA"/>
</dbReference>
<dbReference type="PANTHER" id="PTHR42718">
    <property type="entry name" value="MAJOR FACILITATOR SUPERFAMILY MULTIDRUG TRANSPORTER MFSC"/>
    <property type="match status" value="1"/>
</dbReference>
<feature type="transmembrane region" description="Helical" evidence="5">
    <location>
        <begin position="270"/>
        <end position="295"/>
    </location>
</feature>
<evidence type="ECO:0000256" key="4">
    <source>
        <dbReference type="ARBA" id="ARBA00023136"/>
    </source>
</evidence>
<dbReference type="InterPro" id="IPR011701">
    <property type="entry name" value="MFS"/>
</dbReference>
<evidence type="ECO:0000256" key="1">
    <source>
        <dbReference type="ARBA" id="ARBA00004651"/>
    </source>
</evidence>
<feature type="transmembrane region" description="Helical" evidence="5">
    <location>
        <begin position="145"/>
        <end position="165"/>
    </location>
</feature>
<feature type="transmembrane region" description="Helical" evidence="5">
    <location>
        <begin position="51"/>
        <end position="72"/>
    </location>
</feature>
<feature type="transmembrane region" description="Helical" evidence="5">
    <location>
        <begin position="17"/>
        <end position="39"/>
    </location>
</feature>
<protein>
    <submittedName>
        <fullName evidence="7">MFS transporter</fullName>
    </submittedName>
</protein>
<gene>
    <name evidence="7" type="ORF">ACFO0B_08625</name>
</gene>
<name>A0ABV8DQ33_9NOCA</name>
<keyword evidence="4 5" id="KW-0472">Membrane</keyword>
<feature type="transmembrane region" description="Helical" evidence="5">
    <location>
        <begin position="84"/>
        <end position="103"/>
    </location>
</feature>
<feature type="transmembrane region" description="Helical" evidence="5">
    <location>
        <begin position="204"/>
        <end position="223"/>
    </location>
</feature>
<dbReference type="Gene3D" id="1.20.1250.20">
    <property type="entry name" value="MFS general substrate transporter like domains"/>
    <property type="match status" value="2"/>
</dbReference>
<keyword evidence="3 5" id="KW-1133">Transmembrane helix</keyword>
<sequence length="462" mass="46666">MTSVTAAPRAAIDLRKVLVVVNAGVLLSSLDLFIVNVALSDIAADFAGVPIAELSWVLNAYAIVFAALLVPAGRLGDRSGIRTTFLLGLGLFVLGSALCATAWNVESLVGFRILQAAGAAVLTPASLGLVLAASPPERRPMAVRLWVAFGGLGAALGPVLGGILVQADWRLVFLVNVPIGLVALLAGVRVLPVVPGDGGGLPDLRGAVLAALAVAGLVLGLVQGPEWGWSSPGVLGAFALAVLCGIGFAVSSARHHSPIVAPALLRAPNFALMTGNAVFFNIAFGGMLLSVVLWAQTAWGWSALRTGLAIAPGPLLVPIVALLAGRLIARVGPGPVIMAGGVVFGAGTLWWSQAITLHPDYAGGLLGGMLVTGVGVGLVLPTSFAVGTGGLPPERFATGSAVLSTARQVGLAVGVAVLVALVGTPSGPERALEVFHRAWIVIAVFAALAGLFGLAVRRPRQG</sequence>
<keyword evidence="8" id="KW-1185">Reference proteome</keyword>
<feature type="transmembrane region" description="Helical" evidence="5">
    <location>
        <begin position="401"/>
        <end position="422"/>
    </location>
</feature>
<reference evidence="8" key="1">
    <citation type="journal article" date="2019" name="Int. J. Syst. Evol. Microbiol.">
        <title>The Global Catalogue of Microorganisms (GCM) 10K type strain sequencing project: providing services to taxonomists for standard genome sequencing and annotation.</title>
        <authorList>
            <consortium name="The Broad Institute Genomics Platform"/>
            <consortium name="The Broad Institute Genome Sequencing Center for Infectious Disease"/>
            <person name="Wu L."/>
            <person name="Ma J."/>
        </authorList>
    </citation>
    <scope>NUCLEOTIDE SEQUENCE [LARGE SCALE GENOMIC DNA]</scope>
    <source>
        <strain evidence="8">CGMCC 4.7330</strain>
    </source>
</reference>
<evidence type="ECO:0000313" key="8">
    <source>
        <dbReference type="Proteomes" id="UP001595696"/>
    </source>
</evidence>
<dbReference type="Pfam" id="PF07690">
    <property type="entry name" value="MFS_1"/>
    <property type="match status" value="1"/>
</dbReference>